<accession>A0A368KH30</accession>
<gene>
    <name evidence="3" type="ORF">DEO45_02420</name>
</gene>
<dbReference type="OrthoDB" id="525451at2"/>
<dbReference type="AlphaFoldDB" id="A0A368KH30"/>
<organism evidence="3 4">
    <name type="scientific">Rhodanobacter denitrificans</name>
    <dbReference type="NCBI Taxonomy" id="666685"/>
    <lineage>
        <taxon>Bacteria</taxon>
        <taxon>Pseudomonadati</taxon>
        <taxon>Pseudomonadota</taxon>
        <taxon>Gammaproteobacteria</taxon>
        <taxon>Lysobacterales</taxon>
        <taxon>Rhodanobacteraceae</taxon>
        <taxon>Rhodanobacter</taxon>
    </lineage>
</organism>
<name>A0A368KH30_9GAMM</name>
<proteinExistence type="predicted"/>
<evidence type="ECO:0000256" key="1">
    <source>
        <dbReference type="SAM" id="MobiDB-lite"/>
    </source>
</evidence>
<sequence>MKPLFFCLSLLPAVALASSHREAPFISTLPQMDASDFYMFMSYEPGRQGYVTLLANYNPLQDPTGGPNFFPLNDKGYYDFNIDTDGSGHADLTFRFKFTNTYKNLTVPAGGQAIAVPLLNIGPVSATNQANLNRIETYTLQVRRGDADDPVTWQPVVTAAGSAGTFTKPVDDIGQKSIAQYANYADSYVYDVVVPGCPRPGRVFVGQRKDGFVVNVGEIFDLVNLNPLGPRDGGRNALTHKDVTTLALELPASCLTGASNPIIGGWTTSSMALGGGNYVQVSRLGQPLVNELVIGLKDKDKFNGSMPSNDAQFLKYVTNPSVPVLLHALFGTQVPQMPRNDLVSVYLTGVKGLNQPMHVTPAEELRLNTSIKPTPPQLQNDLGVLGHDLAGFPNGRRPYDDVVDVTLRVAEGALCGAVGSCGNQTSDPNHGAPFTDGARSPGPTAATEHVTGNENPADTYLGYFPYLMPPLPGAPNGVNGLPAN</sequence>
<feature type="region of interest" description="Disordered" evidence="1">
    <location>
        <begin position="426"/>
        <end position="455"/>
    </location>
</feature>
<evidence type="ECO:0000256" key="2">
    <source>
        <dbReference type="SAM" id="SignalP"/>
    </source>
</evidence>
<feature type="signal peptide" evidence="2">
    <location>
        <begin position="1"/>
        <end position="17"/>
    </location>
</feature>
<keyword evidence="4" id="KW-1185">Reference proteome</keyword>
<dbReference type="InterPro" id="IPR025566">
    <property type="entry name" value="DUF4331"/>
</dbReference>
<dbReference type="Pfam" id="PF14224">
    <property type="entry name" value="DUF4331"/>
    <property type="match status" value="1"/>
</dbReference>
<evidence type="ECO:0000313" key="4">
    <source>
        <dbReference type="Proteomes" id="UP000252387"/>
    </source>
</evidence>
<keyword evidence="2" id="KW-0732">Signal</keyword>
<reference evidence="3 4" key="1">
    <citation type="submission" date="2018-05" db="EMBL/GenBank/DDBJ databases">
        <title>Draft genome sequence of Rhodanobacter denitrificans Yn1 isolated from gold copper mine.</title>
        <authorList>
            <person name="Yang N."/>
            <person name="Mazhar H.S."/>
            <person name="Rensing C."/>
        </authorList>
    </citation>
    <scope>NUCLEOTIDE SEQUENCE [LARGE SCALE GENOMIC DNA]</scope>
    <source>
        <strain evidence="3 4">Yn1</strain>
    </source>
</reference>
<comment type="caution">
    <text evidence="3">The sequence shown here is derived from an EMBL/GenBank/DDBJ whole genome shotgun (WGS) entry which is preliminary data.</text>
</comment>
<dbReference type="EMBL" id="QFWQ01000003">
    <property type="protein sequence ID" value="RCS31229.1"/>
    <property type="molecule type" value="Genomic_DNA"/>
</dbReference>
<dbReference type="Proteomes" id="UP000252387">
    <property type="component" value="Unassembled WGS sequence"/>
</dbReference>
<feature type="chain" id="PRO_5016785538" evidence="2">
    <location>
        <begin position="18"/>
        <end position="484"/>
    </location>
</feature>
<protein>
    <submittedName>
        <fullName evidence="3">DUF4331 domain-containing protein</fullName>
    </submittedName>
</protein>
<evidence type="ECO:0000313" key="3">
    <source>
        <dbReference type="EMBL" id="RCS31229.1"/>
    </source>
</evidence>